<protein>
    <submittedName>
        <fullName evidence="2">UBC core domain-containing protein</fullName>
    </submittedName>
</protein>
<reference evidence="2" key="1">
    <citation type="submission" date="2017-02" db="UniProtKB">
        <authorList>
            <consortium name="WormBaseParasite"/>
        </authorList>
    </citation>
    <scope>IDENTIFICATION</scope>
</reference>
<dbReference type="WBParaSite" id="ALUE_0001640801-mRNA-1">
    <property type="protein sequence ID" value="ALUE_0001640801-mRNA-1"/>
    <property type="gene ID" value="ALUE_0001640801"/>
</dbReference>
<sequence length="178" mass="19907">MSSGDLPKDFPLKEANLLGPMIHLLLDKVEEMARMNELPPQYPNDQDKYDADVWTLAPNKPDYFKSGIKFMRQRDSITTKSSDATSYPEVKHRGFVDLLGQFQFFRSHVRIGGNWGHSDSGAEEDEDELTSCLASVSSMHSQLRCCISGTGMWPGIPHSSISPQKAEKIITCEIANKS</sequence>
<accession>A0A0M3IE97</accession>
<keyword evidence="1" id="KW-1185">Reference proteome</keyword>
<evidence type="ECO:0000313" key="1">
    <source>
        <dbReference type="Proteomes" id="UP000036681"/>
    </source>
</evidence>
<dbReference type="Proteomes" id="UP000036681">
    <property type="component" value="Unplaced"/>
</dbReference>
<name>A0A0M3IE97_ASCLU</name>
<organism evidence="1 2">
    <name type="scientific">Ascaris lumbricoides</name>
    <name type="common">Giant roundworm</name>
    <dbReference type="NCBI Taxonomy" id="6252"/>
    <lineage>
        <taxon>Eukaryota</taxon>
        <taxon>Metazoa</taxon>
        <taxon>Ecdysozoa</taxon>
        <taxon>Nematoda</taxon>
        <taxon>Chromadorea</taxon>
        <taxon>Rhabditida</taxon>
        <taxon>Spirurina</taxon>
        <taxon>Ascaridomorpha</taxon>
        <taxon>Ascaridoidea</taxon>
        <taxon>Ascarididae</taxon>
        <taxon>Ascaris</taxon>
    </lineage>
</organism>
<dbReference type="AlphaFoldDB" id="A0A0M3IE97"/>
<evidence type="ECO:0000313" key="2">
    <source>
        <dbReference type="WBParaSite" id="ALUE_0001640801-mRNA-1"/>
    </source>
</evidence>
<proteinExistence type="predicted"/>